<evidence type="ECO:0000256" key="11">
    <source>
        <dbReference type="ARBA" id="ARBA00022960"/>
    </source>
</evidence>
<evidence type="ECO:0000256" key="3">
    <source>
        <dbReference type="ARBA" id="ARBA00004752"/>
    </source>
</evidence>
<evidence type="ECO:0000259" key="20">
    <source>
        <dbReference type="Pfam" id="PF08245"/>
    </source>
</evidence>
<keyword evidence="22" id="KW-1185">Reference proteome</keyword>
<evidence type="ECO:0000256" key="12">
    <source>
        <dbReference type="ARBA" id="ARBA00022984"/>
    </source>
</evidence>
<dbReference type="Pfam" id="PF08245">
    <property type="entry name" value="Mur_ligase_M"/>
    <property type="match status" value="1"/>
</dbReference>
<name>A0ABT5VC82_9BACI</name>
<dbReference type="Pfam" id="PF21799">
    <property type="entry name" value="MurD-like_N"/>
    <property type="match status" value="1"/>
</dbReference>
<keyword evidence="9 17" id="KW-0547">Nucleotide-binding</keyword>
<keyword evidence="12 17" id="KW-0573">Peptidoglycan synthesis</keyword>
<dbReference type="InterPro" id="IPR005762">
    <property type="entry name" value="MurD"/>
</dbReference>
<dbReference type="SUPFAM" id="SSF53623">
    <property type="entry name" value="MurD-like peptide ligases, catalytic domain"/>
    <property type="match status" value="1"/>
</dbReference>
<evidence type="ECO:0000256" key="15">
    <source>
        <dbReference type="ARBA" id="ARBA00032324"/>
    </source>
</evidence>
<organism evidence="21 22">
    <name type="scientific">Alkalihalobacterium chitinilyticum</name>
    <dbReference type="NCBI Taxonomy" id="2980103"/>
    <lineage>
        <taxon>Bacteria</taxon>
        <taxon>Bacillati</taxon>
        <taxon>Bacillota</taxon>
        <taxon>Bacilli</taxon>
        <taxon>Bacillales</taxon>
        <taxon>Bacillaceae</taxon>
        <taxon>Alkalihalobacterium</taxon>
    </lineage>
</organism>
<dbReference type="Gene3D" id="3.40.1190.10">
    <property type="entry name" value="Mur-like, catalytic domain"/>
    <property type="match status" value="1"/>
</dbReference>
<dbReference type="InterPro" id="IPR004101">
    <property type="entry name" value="Mur_ligase_C"/>
</dbReference>
<dbReference type="PANTHER" id="PTHR43692">
    <property type="entry name" value="UDP-N-ACETYLMURAMOYLALANINE--D-GLUTAMATE LIGASE"/>
    <property type="match status" value="1"/>
</dbReference>
<accession>A0ABT5VC82</accession>
<keyword evidence="17 18" id="KW-0132">Cell division</keyword>
<gene>
    <name evidence="17 21" type="primary">murD</name>
    <name evidence="21" type="ORF">N7Z68_06660</name>
</gene>
<dbReference type="EC" id="6.3.2.9" evidence="5 17"/>
<evidence type="ECO:0000256" key="10">
    <source>
        <dbReference type="ARBA" id="ARBA00022840"/>
    </source>
</evidence>
<keyword evidence="7 17" id="KW-0963">Cytoplasm</keyword>
<comment type="subcellular location">
    <subcellularLocation>
        <location evidence="2 17 18">Cytoplasm</location>
    </subcellularLocation>
</comment>
<dbReference type="EMBL" id="JAOTPO010000003">
    <property type="protein sequence ID" value="MDE5413061.1"/>
    <property type="molecule type" value="Genomic_DNA"/>
</dbReference>
<evidence type="ECO:0000259" key="19">
    <source>
        <dbReference type="Pfam" id="PF02875"/>
    </source>
</evidence>
<dbReference type="RefSeq" id="WP_275117679.1">
    <property type="nucleotide sequence ID" value="NZ_JAOTPO010000003.1"/>
</dbReference>
<evidence type="ECO:0000256" key="1">
    <source>
        <dbReference type="ARBA" id="ARBA00002734"/>
    </source>
</evidence>
<dbReference type="Gene3D" id="3.40.50.720">
    <property type="entry name" value="NAD(P)-binding Rossmann-like Domain"/>
    <property type="match status" value="1"/>
</dbReference>
<comment type="function">
    <text evidence="1 17 18">Cell wall formation. Catalyzes the addition of glutamate to the nucleotide precursor UDP-N-acetylmuramoyl-L-alanine (UMA).</text>
</comment>
<evidence type="ECO:0000256" key="18">
    <source>
        <dbReference type="RuleBase" id="RU003664"/>
    </source>
</evidence>
<dbReference type="GO" id="GO:0008764">
    <property type="term" value="F:UDP-N-acetylmuramoylalanine-D-glutamate ligase activity"/>
    <property type="evidence" value="ECO:0007669"/>
    <property type="project" value="UniProtKB-EC"/>
</dbReference>
<dbReference type="NCBIfam" id="TIGR01087">
    <property type="entry name" value="murD"/>
    <property type="match status" value="1"/>
</dbReference>
<keyword evidence="11 17" id="KW-0133">Cell shape</keyword>
<keyword evidence="17 18" id="KW-0131">Cell cycle</keyword>
<evidence type="ECO:0000256" key="13">
    <source>
        <dbReference type="ARBA" id="ARBA00023316"/>
    </source>
</evidence>
<evidence type="ECO:0000256" key="8">
    <source>
        <dbReference type="ARBA" id="ARBA00022598"/>
    </source>
</evidence>
<dbReference type="HAMAP" id="MF_00639">
    <property type="entry name" value="MurD"/>
    <property type="match status" value="1"/>
</dbReference>
<dbReference type="SUPFAM" id="SSF51984">
    <property type="entry name" value="MurCD N-terminal domain"/>
    <property type="match status" value="1"/>
</dbReference>
<dbReference type="Gene3D" id="3.90.190.20">
    <property type="entry name" value="Mur ligase, C-terminal domain"/>
    <property type="match status" value="1"/>
</dbReference>
<evidence type="ECO:0000313" key="22">
    <source>
        <dbReference type="Proteomes" id="UP001148125"/>
    </source>
</evidence>
<keyword evidence="8 17" id="KW-0436">Ligase</keyword>
<feature type="domain" description="Mur ligase C-terminal" evidence="19">
    <location>
        <begin position="313"/>
        <end position="426"/>
    </location>
</feature>
<dbReference type="Proteomes" id="UP001148125">
    <property type="component" value="Unassembled WGS sequence"/>
</dbReference>
<sequence length="452" mass="49040">MKNEQQFKNQHVLVLGLAKSGEAASRLLFRLGAHVTVNDAKPIEENPKARELESLGIKVVCGAHPLTLLDEPIDFIVKNPGIPYSNPLIAEAIQRGISVVTEVELASMLSEADMIAITGSNGKTTTTTLVVEMLKNSGKEPLVAGNIGTVACEVAEKATTENIIVTEVSSFQLQGTENFHPKVAVLLNLFDAHLDYHGTKEAYGHAKAKIFANQQVSDFYVINVDDDYVVKLAEGVKGTKIPFSTTTEVTDGAYVKDHVVFFKDEKIIDQAEITLPGKHNLENILAAIAAAKTMGAHTDQIVQVLKSFTGVKHRVQYVTAYNNRKFFNDSKATNILAAQAAVSAFTEPVILLAGGLDRGNSFDAFIPSLEKVKAVVTFGETKEKIKSAAKEAGVEIIKEALNVEEAVPVAYDLSEAGDVILLSPACASWDQYKTFEERGDKFILAVEQLIQR</sequence>
<evidence type="ECO:0000256" key="5">
    <source>
        <dbReference type="ARBA" id="ARBA00012212"/>
    </source>
</evidence>
<comment type="caution">
    <text evidence="21">The sequence shown here is derived from an EMBL/GenBank/DDBJ whole genome shotgun (WGS) entry which is preliminary data.</text>
</comment>
<keyword evidence="13 17" id="KW-0961">Cell wall biogenesis/degradation</keyword>
<keyword evidence="10 17" id="KW-0067">ATP-binding</keyword>
<dbReference type="Pfam" id="PF02875">
    <property type="entry name" value="Mur_ligase_C"/>
    <property type="match status" value="1"/>
</dbReference>
<evidence type="ECO:0000256" key="16">
    <source>
        <dbReference type="ARBA" id="ARBA00047632"/>
    </source>
</evidence>
<comment type="similarity">
    <text evidence="4 17">Belongs to the MurCDEF family.</text>
</comment>
<evidence type="ECO:0000313" key="21">
    <source>
        <dbReference type="EMBL" id="MDE5413061.1"/>
    </source>
</evidence>
<evidence type="ECO:0000256" key="7">
    <source>
        <dbReference type="ARBA" id="ARBA00022490"/>
    </source>
</evidence>
<dbReference type="PANTHER" id="PTHR43692:SF1">
    <property type="entry name" value="UDP-N-ACETYLMURAMOYLALANINE--D-GLUTAMATE LIGASE"/>
    <property type="match status" value="1"/>
</dbReference>
<comment type="catalytic activity">
    <reaction evidence="16 17 18">
        <text>UDP-N-acetyl-alpha-D-muramoyl-L-alanine + D-glutamate + ATP = UDP-N-acetyl-alpha-D-muramoyl-L-alanyl-D-glutamate + ADP + phosphate + H(+)</text>
        <dbReference type="Rhea" id="RHEA:16429"/>
        <dbReference type="ChEBI" id="CHEBI:15378"/>
        <dbReference type="ChEBI" id="CHEBI:29986"/>
        <dbReference type="ChEBI" id="CHEBI:30616"/>
        <dbReference type="ChEBI" id="CHEBI:43474"/>
        <dbReference type="ChEBI" id="CHEBI:83898"/>
        <dbReference type="ChEBI" id="CHEBI:83900"/>
        <dbReference type="ChEBI" id="CHEBI:456216"/>
        <dbReference type="EC" id="6.3.2.9"/>
    </reaction>
</comment>
<reference evidence="21" key="1">
    <citation type="submission" date="2024-05" db="EMBL/GenBank/DDBJ databases">
        <title>Alkalihalobacillus sp. strain MEB203 novel alkaliphilic bacterium from Lonar Lake, India.</title>
        <authorList>
            <person name="Joshi A."/>
            <person name="Thite S."/>
            <person name="Mengade P."/>
        </authorList>
    </citation>
    <scope>NUCLEOTIDE SEQUENCE</scope>
    <source>
        <strain evidence="21">MEB 203</strain>
    </source>
</reference>
<evidence type="ECO:0000256" key="14">
    <source>
        <dbReference type="ARBA" id="ARBA00030398"/>
    </source>
</evidence>
<evidence type="ECO:0000256" key="6">
    <source>
        <dbReference type="ARBA" id="ARBA00015655"/>
    </source>
</evidence>
<evidence type="ECO:0000256" key="4">
    <source>
        <dbReference type="ARBA" id="ARBA00010416"/>
    </source>
</evidence>
<evidence type="ECO:0000256" key="17">
    <source>
        <dbReference type="HAMAP-Rule" id="MF_00639"/>
    </source>
</evidence>
<feature type="domain" description="Mur ligase central" evidence="20">
    <location>
        <begin position="117"/>
        <end position="291"/>
    </location>
</feature>
<evidence type="ECO:0000256" key="2">
    <source>
        <dbReference type="ARBA" id="ARBA00004496"/>
    </source>
</evidence>
<feature type="binding site" evidence="17">
    <location>
        <begin position="119"/>
        <end position="125"/>
    </location>
    <ligand>
        <name>ATP</name>
        <dbReference type="ChEBI" id="CHEBI:30616"/>
    </ligand>
</feature>
<dbReference type="InterPro" id="IPR013221">
    <property type="entry name" value="Mur_ligase_cen"/>
</dbReference>
<comment type="pathway">
    <text evidence="3 17 18">Cell wall biogenesis; peptidoglycan biosynthesis.</text>
</comment>
<dbReference type="InterPro" id="IPR036565">
    <property type="entry name" value="Mur-like_cat_sf"/>
</dbReference>
<evidence type="ECO:0000256" key="9">
    <source>
        <dbReference type="ARBA" id="ARBA00022741"/>
    </source>
</evidence>
<protein>
    <recommendedName>
        <fullName evidence="6 17">UDP-N-acetylmuramoylalanine--D-glutamate ligase</fullName>
        <ecNumber evidence="5 17">6.3.2.9</ecNumber>
    </recommendedName>
    <alternativeName>
        <fullName evidence="15 17">D-glutamic acid-adding enzyme</fullName>
    </alternativeName>
    <alternativeName>
        <fullName evidence="14 17">UDP-N-acetylmuramoyl-L-alanyl-D-glutamate synthetase</fullName>
    </alternativeName>
</protein>
<dbReference type="SUPFAM" id="SSF53244">
    <property type="entry name" value="MurD-like peptide ligases, peptide-binding domain"/>
    <property type="match status" value="1"/>
</dbReference>
<proteinExistence type="inferred from homology"/>
<dbReference type="InterPro" id="IPR036615">
    <property type="entry name" value="Mur_ligase_C_dom_sf"/>
</dbReference>